<evidence type="ECO:0000256" key="5">
    <source>
        <dbReference type="ARBA" id="ARBA00022692"/>
    </source>
</evidence>
<proteinExistence type="inferred from homology"/>
<dbReference type="PANTHER" id="PTHR35011">
    <property type="entry name" value="2,3-DIKETO-L-GULONATE TRAP TRANSPORTER SMALL PERMEASE PROTEIN YIAM"/>
    <property type="match status" value="1"/>
</dbReference>
<protein>
    <recommendedName>
        <fullName evidence="9">TRAP transporter small permease protein</fullName>
    </recommendedName>
</protein>
<evidence type="ECO:0000256" key="1">
    <source>
        <dbReference type="ARBA" id="ARBA00004429"/>
    </source>
</evidence>
<dbReference type="EMBL" id="CP058214">
    <property type="protein sequence ID" value="QPC44471.1"/>
    <property type="molecule type" value="Genomic_DNA"/>
</dbReference>
<feature type="transmembrane region" description="Helical" evidence="9">
    <location>
        <begin position="22"/>
        <end position="39"/>
    </location>
</feature>
<sequence>MPRVLVGYVRVVDAMNYRLGRIMMYFLFVMVGVLMWSSISKTFFLPSLWTLEVAQFALVAYYLLGGPYSIQLSANVRMDLFYSNWTTRQKAWVDMITIWFLIFYLGVMIYGAVGSTAYSLGYFGDQPFAFFRDFFHAFFTGGPEAAGEKLGFIERSPTAWRPYLWPVKAIATCGIFLMLLQAISEFIKDVGTLRGVDLLKDAPAHKGHEEDIYKEHA</sequence>
<dbReference type="KEGG" id="kmn:HW532_18265"/>
<comment type="similarity">
    <text evidence="8 9">Belongs to the TRAP transporter small permease family.</text>
</comment>
<dbReference type="InterPro" id="IPR007387">
    <property type="entry name" value="TRAP_DctQ"/>
</dbReference>
<evidence type="ECO:0000256" key="7">
    <source>
        <dbReference type="ARBA" id="ARBA00023136"/>
    </source>
</evidence>
<dbReference type="GO" id="GO:0022857">
    <property type="term" value="F:transmembrane transporter activity"/>
    <property type="evidence" value="ECO:0007669"/>
    <property type="project" value="UniProtKB-UniRule"/>
</dbReference>
<evidence type="ECO:0000256" key="3">
    <source>
        <dbReference type="ARBA" id="ARBA00022475"/>
    </source>
</evidence>
<accession>A0A7S8C6V1</accession>
<evidence type="ECO:0000256" key="8">
    <source>
        <dbReference type="ARBA" id="ARBA00038436"/>
    </source>
</evidence>
<feature type="domain" description="Tripartite ATP-independent periplasmic transporters DctQ component" evidence="10">
    <location>
        <begin position="30"/>
        <end position="118"/>
    </location>
</feature>
<keyword evidence="4 9" id="KW-0997">Cell inner membrane</keyword>
<evidence type="ECO:0000313" key="11">
    <source>
        <dbReference type="EMBL" id="QPC44471.1"/>
    </source>
</evidence>
<dbReference type="AlphaFoldDB" id="A0A7S8C6V1"/>
<comment type="subunit">
    <text evidence="9">The complex comprises the extracytoplasmic solute receptor protein and the two transmembrane proteins.</text>
</comment>
<gene>
    <name evidence="11" type="ORF">HW532_18265</name>
</gene>
<dbReference type="GO" id="GO:0005886">
    <property type="term" value="C:plasma membrane"/>
    <property type="evidence" value="ECO:0007669"/>
    <property type="project" value="UniProtKB-SubCell"/>
</dbReference>
<evidence type="ECO:0000313" key="12">
    <source>
        <dbReference type="Proteomes" id="UP000593594"/>
    </source>
</evidence>
<evidence type="ECO:0000256" key="9">
    <source>
        <dbReference type="RuleBase" id="RU369079"/>
    </source>
</evidence>
<dbReference type="PANTHER" id="PTHR35011:SF4">
    <property type="entry name" value="SLL1102 PROTEIN"/>
    <property type="match status" value="1"/>
</dbReference>
<feature type="transmembrane region" description="Helical" evidence="9">
    <location>
        <begin position="51"/>
        <end position="70"/>
    </location>
</feature>
<name>A0A7S8C6V1_9HYPH</name>
<keyword evidence="7 9" id="KW-0472">Membrane</keyword>
<comment type="subcellular location">
    <subcellularLocation>
        <location evidence="1 9">Cell inner membrane</location>
        <topology evidence="1 9">Multi-pass membrane protein</topology>
    </subcellularLocation>
</comment>
<evidence type="ECO:0000259" key="10">
    <source>
        <dbReference type="Pfam" id="PF04290"/>
    </source>
</evidence>
<dbReference type="RefSeq" id="WP_213161841.1">
    <property type="nucleotide sequence ID" value="NZ_CP058214.1"/>
</dbReference>
<keyword evidence="2 9" id="KW-0813">Transport</keyword>
<keyword evidence="6 9" id="KW-1133">Transmembrane helix</keyword>
<evidence type="ECO:0000256" key="6">
    <source>
        <dbReference type="ARBA" id="ARBA00022989"/>
    </source>
</evidence>
<dbReference type="Pfam" id="PF04290">
    <property type="entry name" value="DctQ"/>
    <property type="match status" value="1"/>
</dbReference>
<organism evidence="11 12">
    <name type="scientific">Kaustia mangrovi</name>
    <dbReference type="NCBI Taxonomy" id="2593653"/>
    <lineage>
        <taxon>Bacteria</taxon>
        <taxon>Pseudomonadati</taxon>
        <taxon>Pseudomonadota</taxon>
        <taxon>Alphaproteobacteria</taxon>
        <taxon>Hyphomicrobiales</taxon>
        <taxon>Parvibaculaceae</taxon>
        <taxon>Kaustia</taxon>
    </lineage>
</organism>
<keyword evidence="3" id="KW-1003">Cell membrane</keyword>
<keyword evidence="12" id="KW-1185">Reference proteome</keyword>
<feature type="transmembrane region" description="Helical" evidence="9">
    <location>
        <begin position="91"/>
        <end position="113"/>
    </location>
</feature>
<dbReference type="InterPro" id="IPR055348">
    <property type="entry name" value="DctQ"/>
</dbReference>
<evidence type="ECO:0000256" key="2">
    <source>
        <dbReference type="ARBA" id="ARBA00022448"/>
    </source>
</evidence>
<evidence type="ECO:0000256" key="4">
    <source>
        <dbReference type="ARBA" id="ARBA00022519"/>
    </source>
</evidence>
<feature type="transmembrane region" description="Helical" evidence="9">
    <location>
        <begin position="163"/>
        <end position="184"/>
    </location>
</feature>
<comment type="function">
    <text evidence="9">Part of the tripartite ATP-independent periplasmic (TRAP) transport system.</text>
</comment>
<reference evidence="11 12" key="1">
    <citation type="submission" date="2020-06" db="EMBL/GenBank/DDBJ databases">
        <title>Genome sequence of 2 isolates from Red Sea Mangroves.</title>
        <authorList>
            <person name="Sefrji F."/>
            <person name="Michoud G."/>
            <person name="Merlino G."/>
            <person name="Daffonchio D."/>
        </authorList>
    </citation>
    <scope>NUCLEOTIDE SEQUENCE [LARGE SCALE GENOMIC DNA]</scope>
    <source>
        <strain evidence="11 12">R1DC25</strain>
    </source>
</reference>
<keyword evidence="5 9" id="KW-0812">Transmembrane</keyword>
<dbReference type="Proteomes" id="UP000593594">
    <property type="component" value="Chromosome"/>
</dbReference>